<dbReference type="SUPFAM" id="SSF55874">
    <property type="entry name" value="ATPase domain of HSP90 chaperone/DNA topoisomerase II/histidine kinase"/>
    <property type="match status" value="1"/>
</dbReference>
<evidence type="ECO:0000313" key="12">
    <source>
        <dbReference type="Proteomes" id="UP000636458"/>
    </source>
</evidence>
<dbReference type="AlphaFoldDB" id="A0A934W363"/>
<dbReference type="InterPro" id="IPR003594">
    <property type="entry name" value="HATPase_dom"/>
</dbReference>
<dbReference type="GO" id="GO:0000155">
    <property type="term" value="F:phosphorelay sensor kinase activity"/>
    <property type="evidence" value="ECO:0007669"/>
    <property type="project" value="InterPro"/>
</dbReference>
<sequence length="546" mass="59144">MRLRRSVVQSQLLVAASMLVLACLAIALDSEALESPIFLCGLGVEFVATTYALLIPWSEKIARFATVLPIVNIVAIVLVREGRPELGAGLLLVLPIMWMARHNGLAGTIGGVGFATVLLWGGTALTGLPTIGSAYVVLLLLPMTLAFVATATHATARRNISQRILLQQQAQLVERAYARARKQELFRNEVLDAVSFGVLAFDREGNLTLMNEAHRLSLATFHTPAGSIVHPVAYRSDRVTAFSSEERPMGRALRGESFDDETIWVGEPGSRRAAYAVTSRPLSTPDGEYDGQVVVVRDITRELDAVEARDDLVASVSHDLRTPITSILGYLELVLEDDGIDEKNRKMVGIAHRNSERLLALVSDLMHVASQADARAPMTFQPYDVGYTVDEAVESQRPMIEGQGLRLEADIDDQAMCVVDPLRMRQVLDNLLTNAVKYNRPGGVVRVTLRDDGEFVRIAVSDTGVGISETDQKRLFERYFRAESARQSSVHGSGLGLNITAEIIAEHGGELLVSSEPGVGSRFEIVLPSLGSATSVVGPGTVMGAP</sequence>
<dbReference type="InterPro" id="IPR005467">
    <property type="entry name" value="His_kinase_dom"/>
</dbReference>
<dbReference type="InterPro" id="IPR004358">
    <property type="entry name" value="Sig_transdc_His_kin-like_C"/>
</dbReference>
<dbReference type="Pfam" id="PF02518">
    <property type="entry name" value="HATPase_c"/>
    <property type="match status" value="1"/>
</dbReference>
<proteinExistence type="predicted"/>
<dbReference type="GO" id="GO:0005886">
    <property type="term" value="C:plasma membrane"/>
    <property type="evidence" value="ECO:0007669"/>
    <property type="project" value="UniProtKB-SubCell"/>
</dbReference>
<dbReference type="EC" id="2.7.13.3" evidence="3"/>
<dbReference type="Pfam" id="PF00512">
    <property type="entry name" value="HisKA"/>
    <property type="match status" value="1"/>
</dbReference>
<comment type="caution">
    <text evidence="10">The sequence shown here is derived from an EMBL/GenBank/DDBJ whole genome shotgun (WGS) entry which is preliminary data.</text>
</comment>
<evidence type="ECO:0000259" key="9">
    <source>
        <dbReference type="PROSITE" id="PS50109"/>
    </source>
</evidence>
<dbReference type="SUPFAM" id="SSF47384">
    <property type="entry name" value="Homodimeric domain of signal transducing histidine kinase"/>
    <property type="match status" value="1"/>
</dbReference>
<organism evidence="10 12">
    <name type="scientific">Lacisediminihabitans changchengi</name>
    <dbReference type="NCBI Taxonomy" id="2787634"/>
    <lineage>
        <taxon>Bacteria</taxon>
        <taxon>Bacillati</taxon>
        <taxon>Actinomycetota</taxon>
        <taxon>Actinomycetes</taxon>
        <taxon>Micrococcales</taxon>
        <taxon>Microbacteriaceae</taxon>
        <taxon>Lacisediminihabitans</taxon>
    </lineage>
</organism>
<keyword evidence="12" id="KW-1185">Reference proteome</keyword>
<dbReference type="EMBL" id="JAEPES010000003">
    <property type="protein sequence ID" value="MBK4348013.1"/>
    <property type="molecule type" value="Genomic_DNA"/>
</dbReference>
<dbReference type="Gene3D" id="3.30.450.20">
    <property type="entry name" value="PAS domain"/>
    <property type="match status" value="1"/>
</dbReference>
<dbReference type="SMART" id="SM00387">
    <property type="entry name" value="HATPase_c"/>
    <property type="match status" value="1"/>
</dbReference>
<keyword evidence="8" id="KW-1133">Transmembrane helix</keyword>
<feature type="domain" description="Histidine kinase" evidence="9">
    <location>
        <begin position="315"/>
        <end position="531"/>
    </location>
</feature>
<evidence type="ECO:0000313" key="10">
    <source>
        <dbReference type="EMBL" id="MBK4346864.1"/>
    </source>
</evidence>
<dbReference type="Gene3D" id="3.30.565.10">
    <property type="entry name" value="Histidine kinase-like ATPase, C-terminal domain"/>
    <property type="match status" value="1"/>
</dbReference>
<dbReference type="Gene3D" id="1.10.287.130">
    <property type="match status" value="1"/>
</dbReference>
<keyword evidence="8" id="KW-0472">Membrane</keyword>
<dbReference type="Pfam" id="PF08448">
    <property type="entry name" value="PAS_4"/>
    <property type="match status" value="1"/>
</dbReference>
<evidence type="ECO:0000256" key="5">
    <source>
        <dbReference type="ARBA" id="ARBA00022679"/>
    </source>
</evidence>
<dbReference type="SUPFAM" id="SSF55785">
    <property type="entry name" value="PYP-like sensor domain (PAS domain)"/>
    <property type="match status" value="1"/>
</dbReference>
<dbReference type="EMBL" id="JAEPES010000001">
    <property type="protein sequence ID" value="MBK4346864.1"/>
    <property type="molecule type" value="Genomic_DNA"/>
</dbReference>
<reference evidence="10" key="1">
    <citation type="submission" date="2021-01" db="EMBL/GenBank/DDBJ databases">
        <title>Lacisediminihabitans sp. nov. strain G11-30, isolated from Antarctic Soil.</title>
        <authorList>
            <person name="Li J."/>
        </authorList>
    </citation>
    <scope>NUCLEOTIDE SEQUENCE</scope>
    <source>
        <strain evidence="10">G11-30</strain>
    </source>
</reference>
<feature type="transmembrane region" description="Helical" evidence="8">
    <location>
        <begin position="108"/>
        <end position="128"/>
    </location>
</feature>
<dbReference type="RefSeq" id="WP_200555150.1">
    <property type="nucleotide sequence ID" value="NZ_JAEPES010000001.1"/>
</dbReference>
<feature type="transmembrane region" description="Helical" evidence="8">
    <location>
        <begin position="36"/>
        <end position="54"/>
    </location>
</feature>
<dbReference type="Proteomes" id="UP000636458">
    <property type="component" value="Unassembled WGS sequence"/>
</dbReference>
<keyword evidence="8" id="KW-0812">Transmembrane</keyword>
<dbReference type="PROSITE" id="PS50109">
    <property type="entry name" value="HIS_KIN"/>
    <property type="match status" value="1"/>
</dbReference>
<dbReference type="CDD" id="cd00082">
    <property type="entry name" value="HisKA"/>
    <property type="match status" value="1"/>
</dbReference>
<feature type="transmembrane region" description="Helical" evidence="8">
    <location>
        <begin position="61"/>
        <end position="79"/>
    </location>
</feature>
<comment type="subcellular location">
    <subcellularLocation>
        <location evidence="2">Cell membrane</location>
    </subcellularLocation>
</comment>
<dbReference type="PANTHER" id="PTHR43547">
    <property type="entry name" value="TWO-COMPONENT HISTIDINE KINASE"/>
    <property type="match status" value="1"/>
</dbReference>
<keyword evidence="7" id="KW-0902">Two-component regulatory system</keyword>
<dbReference type="InterPro" id="IPR035965">
    <property type="entry name" value="PAS-like_dom_sf"/>
</dbReference>
<dbReference type="SMART" id="SM00388">
    <property type="entry name" value="HisKA"/>
    <property type="match status" value="1"/>
</dbReference>
<feature type="transmembrane region" description="Helical" evidence="8">
    <location>
        <begin position="134"/>
        <end position="156"/>
    </location>
</feature>
<dbReference type="InterPro" id="IPR036890">
    <property type="entry name" value="HATPase_C_sf"/>
</dbReference>
<evidence type="ECO:0000256" key="1">
    <source>
        <dbReference type="ARBA" id="ARBA00000085"/>
    </source>
</evidence>
<keyword evidence="4" id="KW-0597">Phosphoprotein</keyword>
<dbReference type="InterPro" id="IPR036097">
    <property type="entry name" value="HisK_dim/P_sf"/>
</dbReference>
<dbReference type="PROSITE" id="PS51257">
    <property type="entry name" value="PROKAR_LIPOPROTEIN"/>
    <property type="match status" value="1"/>
</dbReference>
<comment type="catalytic activity">
    <reaction evidence="1">
        <text>ATP + protein L-histidine = ADP + protein N-phospho-L-histidine.</text>
        <dbReference type="EC" id="2.7.13.3"/>
    </reaction>
</comment>
<evidence type="ECO:0000256" key="4">
    <source>
        <dbReference type="ARBA" id="ARBA00022553"/>
    </source>
</evidence>
<evidence type="ECO:0000256" key="6">
    <source>
        <dbReference type="ARBA" id="ARBA00022777"/>
    </source>
</evidence>
<accession>A0A934W363</accession>
<name>A0A934W363_9MICO</name>
<dbReference type="CDD" id="cd00075">
    <property type="entry name" value="HATPase"/>
    <property type="match status" value="1"/>
</dbReference>
<evidence type="ECO:0000256" key="7">
    <source>
        <dbReference type="ARBA" id="ARBA00023012"/>
    </source>
</evidence>
<gene>
    <name evidence="10" type="ORF">IV501_04400</name>
    <name evidence="11" type="ORF">IV501_10225</name>
</gene>
<evidence type="ECO:0000313" key="11">
    <source>
        <dbReference type="EMBL" id="MBK4348013.1"/>
    </source>
</evidence>
<keyword evidence="5" id="KW-0808">Transferase</keyword>
<dbReference type="InterPro" id="IPR013656">
    <property type="entry name" value="PAS_4"/>
</dbReference>
<dbReference type="FunFam" id="3.30.565.10:FF:000006">
    <property type="entry name" value="Sensor histidine kinase WalK"/>
    <property type="match status" value="1"/>
</dbReference>
<protein>
    <recommendedName>
        <fullName evidence="3">histidine kinase</fullName>
        <ecNumber evidence="3">2.7.13.3</ecNumber>
    </recommendedName>
</protein>
<evidence type="ECO:0000256" key="8">
    <source>
        <dbReference type="SAM" id="Phobius"/>
    </source>
</evidence>
<evidence type="ECO:0000256" key="2">
    <source>
        <dbReference type="ARBA" id="ARBA00004236"/>
    </source>
</evidence>
<dbReference type="PRINTS" id="PR00344">
    <property type="entry name" value="BCTRLSENSOR"/>
</dbReference>
<dbReference type="PANTHER" id="PTHR43547:SF2">
    <property type="entry name" value="HYBRID SIGNAL TRANSDUCTION HISTIDINE KINASE C"/>
    <property type="match status" value="1"/>
</dbReference>
<keyword evidence="6" id="KW-0418">Kinase</keyword>
<feature type="transmembrane region" description="Helical" evidence="8">
    <location>
        <begin position="12"/>
        <end position="30"/>
    </location>
</feature>
<evidence type="ECO:0000256" key="3">
    <source>
        <dbReference type="ARBA" id="ARBA00012438"/>
    </source>
</evidence>
<dbReference type="InterPro" id="IPR003661">
    <property type="entry name" value="HisK_dim/P_dom"/>
</dbReference>